<feature type="domain" description="Thiolase C-terminal" evidence="8">
    <location>
        <begin position="283"/>
        <end position="403"/>
    </location>
</feature>
<dbReference type="STRING" id="36087.A0A077ZJA3"/>
<dbReference type="PROSITE" id="PS00099">
    <property type="entry name" value="THIOLASE_3"/>
    <property type="match status" value="1"/>
</dbReference>
<dbReference type="PANTHER" id="PTHR18919:SF107">
    <property type="entry name" value="ACETYL-COA ACETYLTRANSFERASE, CYTOSOLIC"/>
    <property type="match status" value="1"/>
</dbReference>
<dbReference type="Proteomes" id="UP000030665">
    <property type="component" value="Unassembled WGS sequence"/>
</dbReference>
<protein>
    <submittedName>
        <fullName evidence="9">3 ketoacyl coenzyme A thiolase, mitochondrial</fullName>
    </submittedName>
</protein>
<feature type="domain" description="Thiolase N-terminal" evidence="7">
    <location>
        <begin position="17"/>
        <end position="275"/>
    </location>
</feature>
<sequence>MSCIQTKTFPHCYDLGIFIVAAKRTAFGTYGGMLKNTTPTQMGIAVAQAALQESGVSPNDVGTVVFGNAIHSARDGPYLTRHILLGTGVPQSVPGLIVNRLCGSGFQSVINVAQDFLTGDCDIGIAGGTENMTQAPYAVRNIRFGTKLGSTYEFEDILWETLTDFYVRMPMGMTAEKLGAKYEITREKCDEIALRSQTRWALANRAGHFKNEIVPIKVAGKKGEVQFDTDEHPRQTSAEMLAKLKPVFKKDGIVTAGNASGVNDGAAAVVMATEEAVKKHRLSPMARLVAWKVVGCDPTIMGIAPASAIRGLLTKVNMKLSDIDIVEVNEAFASQYAAVEKELELDPAKTNVNGGAIAIGHPLGASGGRIIAHLVHELKRRQVKYGIGSACIGGGQGIAILLENVST</sequence>
<evidence type="ECO:0000259" key="8">
    <source>
        <dbReference type="Pfam" id="PF02803"/>
    </source>
</evidence>
<evidence type="ECO:0000256" key="4">
    <source>
        <dbReference type="ARBA" id="ARBA00023315"/>
    </source>
</evidence>
<evidence type="ECO:0000256" key="2">
    <source>
        <dbReference type="ARBA" id="ARBA00010982"/>
    </source>
</evidence>
<evidence type="ECO:0000256" key="6">
    <source>
        <dbReference type="RuleBase" id="RU003557"/>
    </source>
</evidence>
<dbReference type="PANTHER" id="PTHR18919">
    <property type="entry name" value="ACETYL-COA C-ACYLTRANSFERASE"/>
    <property type="match status" value="1"/>
</dbReference>
<feature type="active site" description="Proton acceptor" evidence="5">
    <location>
        <position position="361"/>
    </location>
</feature>
<dbReference type="InterPro" id="IPR020613">
    <property type="entry name" value="Thiolase_CS"/>
</dbReference>
<dbReference type="InterPro" id="IPR002155">
    <property type="entry name" value="Thiolase"/>
</dbReference>
<dbReference type="PROSITE" id="PS00737">
    <property type="entry name" value="THIOLASE_2"/>
    <property type="match status" value="1"/>
</dbReference>
<proteinExistence type="inferred from homology"/>
<dbReference type="InterPro" id="IPR020616">
    <property type="entry name" value="Thiolase_N"/>
</dbReference>
<dbReference type="SUPFAM" id="SSF53901">
    <property type="entry name" value="Thiolase-like"/>
    <property type="match status" value="2"/>
</dbReference>
<comment type="similarity">
    <text evidence="2 6">Belongs to the thiolase-like superfamily. Thiolase family.</text>
</comment>
<feature type="active site" description="Proton acceptor" evidence="5">
    <location>
        <position position="391"/>
    </location>
</feature>
<feature type="active site" description="Acyl-thioester intermediate" evidence="5">
    <location>
        <position position="102"/>
    </location>
</feature>
<dbReference type="AlphaFoldDB" id="A0A077ZJA3"/>
<dbReference type="InterPro" id="IPR020610">
    <property type="entry name" value="Thiolase_AS"/>
</dbReference>
<organism evidence="9 10">
    <name type="scientific">Trichuris trichiura</name>
    <name type="common">Whipworm</name>
    <name type="synonym">Trichocephalus trichiurus</name>
    <dbReference type="NCBI Taxonomy" id="36087"/>
    <lineage>
        <taxon>Eukaryota</taxon>
        <taxon>Metazoa</taxon>
        <taxon>Ecdysozoa</taxon>
        <taxon>Nematoda</taxon>
        <taxon>Enoplea</taxon>
        <taxon>Dorylaimia</taxon>
        <taxon>Trichinellida</taxon>
        <taxon>Trichuridae</taxon>
        <taxon>Trichuris</taxon>
    </lineage>
</organism>
<accession>A0A077ZJA3</accession>
<comment type="pathway">
    <text evidence="1">Lipid metabolism.</text>
</comment>
<keyword evidence="3 6" id="KW-0808">Transferase</keyword>
<dbReference type="OrthoDB" id="5404651at2759"/>
<dbReference type="GO" id="GO:0005739">
    <property type="term" value="C:mitochondrion"/>
    <property type="evidence" value="ECO:0007669"/>
    <property type="project" value="TreeGrafter"/>
</dbReference>
<dbReference type="InterPro" id="IPR020617">
    <property type="entry name" value="Thiolase_C"/>
</dbReference>
<keyword evidence="4 6" id="KW-0012">Acyltransferase</keyword>
<evidence type="ECO:0000313" key="10">
    <source>
        <dbReference type="Proteomes" id="UP000030665"/>
    </source>
</evidence>
<evidence type="ECO:0000259" key="7">
    <source>
        <dbReference type="Pfam" id="PF00108"/>
    </source>
</evidence>
<name>A0A077ZJA3_TRITR</name>
<dbReference type="Pfam" id="PF00108">
    <property type="entry name" value="Thiolase_N"/>
    <property type="match status" value="1"/>
</dbReference>
<dbReference type="GO" id="GO:0003985">
    <property type="term" value="F:acetyl-CoA C-acetyltransferase activity"/>
    <property type="evidence" value="ECO:0007669"/>
    <property type="project" value="TreeGrafter"/>
</dbReference>
<keyword evidence="10" id="KW-1185">Reference proteome</keyword>
<reference evidence="9" key="1">
    <citation type="submission" date="2014-01" db="EMBL/GenBank/DDBJ databases">
        <authorList>
            <person name="Aslett M."/>
        </authorList>
    </citation>
    <scope>NUCLEOTIDE SEQUENCE</scope>
</reference>
<dbReference type="Gene3D" id="3.40.47.10">
    <property type="match status" value="2"/>
</dbReference>
<dbReference type="FunFam" id="3.40.47.10:FF:000010">
    <property type="entry name" value="Acetyl-CoA acetyltransferase (Thiolase)"/>
    <property type="match status" value="1"/>
</dbReference>
<dbReference type="NCBIfam" id="TIGR01930">
    <property type="entry name" value="AcCoA-C-Actrans"/>
    <property type="match status" value="1"/>
</dbReference>
<evidence type="ECO:0000256" key="5">
    <source>
        <dbReference type="PIRSR" id="PIRSR000429-1"/>
    </source>
</evidence>
<evidence type="ECO:0000256" key="3">
    <source>
        <dbReference type="ARBA" id="ARBA00022679"/>
    </source>
</evidence>
<gene>
    <name evidence="9" type="ORF">TTRE_0000806301</name>
</gene>
<evidence type="ECO:0000313" key="9">
    <source>
        <dbReference type="EMBL" id="CDW59723.1"/>
    </source>
</evidence>
<dbReference type="InterPro" id="IPR016039">
    <property type="entry name" value="Thiolase-like"/>
</dbReference>
<evidence type="ECO:0000256" key="1">
    <source>
        <dbReference type="ARBA" id="ARBA00005189"/>
    </source>
</evidence>
<reference evidence="9" key="2">
    <citation type="submission" date="2014-03" db="EMBL/GenBank/DDBJ databases">
        <title>The whipworm genome and dual-species transcriptomics of an intimate host-pathogen interaction.</title>
        <authorList>
            <person name="Foth B.J."/>
            <person name="Tsai I.J."/>
            <person name="Reid A.J."/>
            <person name="Bancroft A.J."/>
            <person name="Nichol S."/>
            <person name="Tracey A."/>
            <person name="Holroyd N."/>
            <person name="Cotton J.A."/>
            <person name="Stanley E.J."/>
            <person name="Zarowiecki M."/>
            <person name="Liu J.Z."/>
            <person name="Huckvale T."/>
            <person name="Cooper P.J."/>
            <person name="Grencis R.K."/>
            <person name="Berriman M."/>
        </authorList>
    </citation>
    <scope>NUCLEOTIDE SEQUENCE [LARGE SCALE GENOMIC DNA]</scope>
</reference>
<dbReference type="PIRSF" id="PIRSF000429">
    <property type="entry name" value="Ac-CoA_Ac_transf"/>
    <property type="match status" value="1"/>
</dbReference>
<dbReference type="EMBL" id="HG806707">
    <property type="protein sequence ID" value="CDW59723.1"/>
    <property type="molecule type" value="Genomic_DNA"/>
</dbReference>
<dbReference type="GO" id="GO:0006635">
    <property type="term" value="P:fatty acid beta-oxidation"/>
    <property type="evidence" value="ECO:0007669"/>
    <property type="project" value="TreeGrafter"/>
</dbReference>
<dbReference type="CDD" id="cd00751">
    <property type="entry name" value="thiolase"/>
    <property type="match status" value="1"/>
</dbReference>
<dbReference type="Pfam" id="PF02803">
    <property type="entry name" value="Thiolase_C"/>
    <property type="match status" value="1"/>
</dbReference>